<keyword evidence="3" id="KW-1185">Reference proteome</keyword>
<evidence type="ECO:0000313" key="2">
    <source>
        <dbReference type="EMBL" id="CAL4782991.1"/>
    </source>
</evidence>
<feature type="non-terminal residue" evidence="1">
    <location>
        <position position="180"/>
    </location>
</feature>
<dbReference type="EMBL" id="CAMXCT030002107">
    <property type="protein sequence ID" value="CAL4782991.1"/>
    <property type="molecule type" value="Genomic_DNA"/>
</dbReference>
<dbReference type="AlphaFoldDB" id="A0A9P1CQ19"/>
<accession>A0A9P1CQ19</accession>
<evidence type="ECO:0000313" key="3">
    <source>
        <dbReference type="Proteomes" id="UP001152797"/>
    </source>
</evidence>
<dbReference type="Proteomes" id="UP001152797">
    <property type="component" value="Unassembled WGS sequence"/>
</dbReference>
<evidence type="ECO:0000313" key="1">
    <source>
        <dbReference type="EMBL" id="CAI3995679.1"/>
    </source>
</evidence>
<reference evidence="1" key="1">
    <citation type="submission" date="2022-10" db="EMBL/GenBank/DDBJ databases">
        <authorList>
            <person name="Chen Y."/>
            <person name="Dougan E. K."/>
            <person name="Chan C."/>
            <person name="Rhodes N."/>
            <person name="Thang M."/>
        </authorList>
    </citation>
    <scope>NUCLEOTIDE SEQUENCE</scope>
</reference>
<dbReference type="EMBL" id="CAMXCT020002107">
    <property type="protein sequence ID" value="CAL1149054.1"/>
    <property type="molecule type" value="Genomic_DNA"/>
</dbReference>
<comment type="caution">
    <text evidence="1">The sequence shown here is derived from an EMBL/GenBank/DDBJ whole genome shotgun (WGS) entry which is preliminary data.</text>
</comment>
<dbReference type="EMBL" id="CAMXCT010002107">
    <property type="protein sequence ID" value="CAI3995679.1"/>
    <property type="molecule type" value="Genomic_DNA"/>
</dbReference>
<reference evidence="2 3" key="2">
    <citation type="submission" date="2024-05" db="EMBL/GenBank/DDBJ databases">
        <authorList>
            <person name="Chen Y."/>
            <person name="Shah S."/>
            <person name="Dougan E. K."/>
            <person name="Thang M."/>
            <person name="Chan C."/>
        </authorList>
    </citation>
    <scope>NUCLEOTIDE SEQUENCE [LARGE SCALE GENOMIC DNA]</scope>
</reference>
<sequence length="180" mass="19651">MLAVLNALDENSSICNVVFKIKPWLNLGDSEISESINLLLRKANSEWDPVSDGAAGELHQAVVAMHQLIGEKGSLLDQLGACSVERMMQLLSGPESEMSGLGMAFKELENKVADWNKAAVPNVTDMQNKLVEEASCLSRAAKVILACQSGLILVKDKKHDDVDNYMTKLTKRELTLEALP</sequence>
<name>A0A9P1CQ19_9DINO</name>
<proteinExistence type="predicted"/>
<organism evidence="1">
    <name type="scientific">Cladocopium goreaui</name>
    <dbReference type="NCBI Taxonomy" id="2562237"/>
    <lineage>
        <taxon>Eukaryota</taxon>
        <taxon>Sar</taxon>
        <taxon>Alveolata</taxon>
        <taxon>Dinophyceae</taxon>
        <taxon>Suessiales</taxon>
        <taxon>Symbiodiniaceae</taxon>
        <taxon>Cladocopium</taxon>
    </lineage>
</organism>
<gene>
    <name evidence="1" type="ORF">C1SCF055_LOCUS22210</name>
</gene>
<protein>
    <submittedName>
        <fullName evidence="1">Uncharacterized protein</fullName>
    </submittedName>
</protein>